<sequence length="237" mass="26211">MGGTSIPVLWSGDLPATLEFYRALGYRVVSEKTRPYNYGIVTRDGYEVHFGPSPKPIDEKSVAYVACLVYLDEVEDLHREFTTALRARYGRVPVQGVPRITRFRPGQSRFTVVDPVGNSILYIRRDESDIEYGGSKSLTGLQRVIDNARTLRDFKNDDRATSRALESGLRRFGAQATPVDRARAMAMLAEVALATGDSARAAELRGQITDLALTDADQAVVAAELRAVTDLAAWLRE</sequence>
<dbReference type="SUPFAM" id="SSF54593">
    <property type="entry name" value="Glyoxalase/Bleomycin resistance protein/Dihydroxybiphenyl dioxygenase"/>
    <property type="match status" value="1"/>
</dbReference>
<dbReference type="Proteomes" id="UP001139157">
    <property type="component" value="Unassembled WGS sequence"/>
</dbReference>
<protein>
    <submittedName>
        <fullName evidence="1">Glyoxalase</fullName>
    </submittedName>
</protein>
<comment type="caution">
    <text evidence="1">The sequence shown here is derived from an EMBL/GenBank/DDBJ whole genome shotgun (WGS) entry which is preliminary data.</text>
</comment>
<reference evidence="1" key="1">
    <citation type="submission" date="2022-06" db="EMBL/GenBank/DDBJ databases">
        <title>Novel species in genus nocardia.</title>
        <authorList>
            <person name="Li F."/>
        </authorList>
    </citation>
    <scope>NUCLEOTIDE SEQUENCE</scope>
    <source>
        <strain evidence="1">CDC141</strain>
    </source>
</reference>
<evidence type="ECO:0000313" key="2">
    <source>
        <dbReference type="Proteomes" id="UP001139157"/>
    </source>
</evidence>
<dbReference type="AlphaFoldDB" id="A0A9X2EC24"/>
<organism evidence="1 2">
    <name type="scientific">Nocardia pulmonis</name>
    <dbReference type="NCBI Taxonomy" id="2951408"/>
    <lineage>
        <taxon>Bacteria</taxon>
        <taxon>Bacillati</taxon>
        <taxon>Actinomycetota</taxon>
        <taxon>Actinomycetes</taxon>
        <taxon>Mycobacteriales</taxon>
        <taxon>Nocardiaceae</taxon>
        <taxon>Nocardia</taxon>
    </lineage>
</organism>
<dbReference type="EMBL" id="JAMRXG010000007">
    <property type="protein sequence ID" value="MCM6775438.1"/>
    <property type="molecule type" value="Genomic_DNA"/>
</dbReference>
<accession>A0A9X2EC24</accession>
<keyword evidence="2" id="KW-1185">Reference proteome</keyword>
<dbReference type="Gene3D" id="3.10.180.10">
    <property type="entry name" value="2,3-Dihydroxybiphenyl 1,2-Dioxygenase, domain 1"/>
    <property type="match status" value="1"/>
</dbReference>
<proteinExistence type="predicted"/>
<evidence type="ECO:0000313" key="1">
    <source>
        <dbReference type="EMBL" id="MCM6775438.1"/>
    </source>
</evidence>
<name>A0A9X2EC24_9NOCA</name>
<dbReference type="InterPro" id="IPR029068">
    <property type="entry name" value="Glyas_Bleomycin-R_OHBP_Dase"/>
</dbReference>
<gene>
    <name evidence="1" type="ORF">NDR86_18355</name>
</gene>
<dbReference type="RefSeq" id="WP_251913690.1">
    <property type="nucleotide sequence ID" value="NZ_JAMRXG010000007.1"/>
</dbReference>